<keyword evidence="2" id="KW-1185">Reference proteome</keyword>
<evidence type="ECO:0000313" key="2">
    <source>
        <dbReference type="Proteomes" id="UP000663870"/>
    </source>
</evidence>
<proteinExistence type="predicted"/>
<dbReference type="AlphaFoldDB" id="A0A814Q1G1"/>
<sequence>MICQRHLPFIANRIISLSLSDYRETPGQINLFLSYIPSFNQFTNLRSLSLSNLHSYQTLLKLLNECHHMNNLTHLNFYSCSFPNEQVNFQFIVDTVWSLPKLTNCFFSIMEEQQIFHMPTVISSSLKYLSIFGSELQRNQIKRLFDYTPRLKHLSTSMKSVIDTDYIVSPVPTLTTLNLYFFDDHLTSKIHLFFQGMPNLCHLGINIQSELIDGYRWEQIIRNYLPTLKIFRLKVKKRLFQQENIHERVDQLINSFRSLFWIDEHQWFVRCFTQNRFIYLNTLSDSFDCYESICTSWRSTYPLDNQKEFYDNMTSIYNETFFSRPIPYYIRLTNIKSLYIKLPINNQFWSIVPSLNRLRSLTVSSHTDAFQSQLQTLLDQALHLYTLTIRQDTSLPLQISLFKYINKSVRRFDLYDCNYCFNEKECTTLSRSSLGSQCEVLSIRVKNRESIVHLVKNMFNLRALIVECIDTKCDQRSILTKTNDELIQWLKSHLPLTYLIIRDPETDNDILIWI</sequence>
<dbReference type="Gene3D" id="3.80.10.10">
    <property type="entry name" value="Ribonuclease Inhibitor"/>
    <property type="match status" value="1"/>
</dbReference>
<reference evidence="1" key="1">
    <citation type="submission" date="2021-02" db="EMBL/GenBank/DDBJ databases">
        <authorList>
            <person name="Nowell W R."/>
        </authorList>
    </citation>
    <scope>NUCLEOTIDE SEQUENCE</scope>
</reference>
<dbReference type="SUPFAM" id="SSF52047">
    <property type="entry name" value="RNI-like"/>
    <property type="match status" value="1"/>
</dbReference>
<dbReference type="Proteomes" id="UP000663870">
    <property type="component" value="Unassembled WGS sequence"/>
</dbReference>
<name>A0A814Q1G1_9BILA</name>
<accession>A0A814Q1G1</accession>
<organism evidence="1 2">
    <name type="scientific">Rotaria sordida</name>
    <dbReference type="NCBI Taxonomy" id="392033"/>
    <lineage>
        <taxon>Eukaryota</taxon>
        <taxon>Metazoa</taxon>
        <taxon>Spiralia</taxon>
        <taxon>Gnathifera</taxon>
        <taxon>Rotifera</taxon>
        <taxon>Eurotatoria</taxon>
        <taxon>Bdelloidea</taxon>
        <taxon>Philodinida</taxon>
        <taxon>Philodinidae</taxon>
        <taxon>Rotaria</taxon>
    </lineage>
</organism>
<dbReference type="EMBL" id="CAJNOL010000553">
    <property type="protein sequence ID" value="CAF1113353.1"/>
    <property type="molecule type" value="Genomic_DNA"/>
</dbReference>
<protein>
    <submittedName>
        <fullName evidence="1">Uncharacterized protein</fullName>
    </submittedName>
</protein>
<gene>
    <name evidence="1" type="ORF">JXQ802_LOCUS19817</name>
</gene>
<dbReference type="InterPro" id="IPR032675">
    <property type="entry name" value="LRR_dom_sf"/>
</dbReference>
<comment type="caution">
    <text evidence="1">The sequence shown here is derived from an EMBL/GenBank/DDBJ whole genome shotgun (WGS) entry which is preliminary data.</text>
</comment>
<evidence type="ECO:0000313" key="1">
    <source>
        <dbReference type="EMBL" id="CAF1113353.1"/>
    </source>
</evidence>